<feature type="compositionally biased region" description="Polar residues" evidence="1">
    <location>
        <begin position="38"/>
        <end position="48"/>
    </location>
</feature>
<organism evidence="4">
    <name type="scientific">Caenorhabditis brenneri</name>
    <name type="common">Nematode worm</name>
    <dbReference type="NCBI Taxonomy" id="135651"/>
    <lineage>
        <taxon>Eukaryota</taxon>
        <taxon>Metazoa</taxon>
        <taxon>Ecdysozoa</taxon>
        <taxon>Nematoda</taxon>
        <taxon>Chromadorea</taxon>
        <taxon>Rhabditida</taxon>
        <taxon>Rhabditina</taxon>
        <taxon>Rhabditomorpha</taxon>
        <taxon>Rhabditoidea</taxon>
        <taxon>Rhabditidae</taxon>
        <taxon>Peloderinae</taxon>
        <taxon>Caenorhabditis</taxon>
    </lineage>
</organism>
<name>G0PLX6_CAEBE</name>
<sequence>MRFYAPSFCDRFFPILVLVGLLTMLLILLARNDVTKIRSSSDSADNSPQQPPKMAPTDSEVDLNEYNVKTHKGYVTLQELNEKVFKQFGYEIKKPTLPVPTLRMLNEPTCDMVPQPEIPPKQLPV</sequence>
<dbReference type="AlphaFoldDB" id="G0PLX6"/>
<evidence type="ECO:0000313" key="3">
    <source>
        <dbReference type="EMBL" id="EGT36031.1"/>
    </source>
</evidence>
<feature type="non-terminal residue" evidence="3">
    <location>
        <position position="125"/>
    </location>
</feature>
<dbReference type="OrthoDB" id="5908125at2759"/>
<gene>
    <name evidence="3" type="ORF">CAEBREN_20505</name>
</gene>
<accession>G0PLX6</accession>
<feature type="region of interest" description="Disordered" evidence="1">
    <location>
        <begin position="38"/>
        <end position="62"/>
    </location>
</feature>
<dbReference type="EMBL" id="GL381219">
    <property type="protein sequence ID" value="EGT36031.1"/>
    <property type="molecule type" value="Genomic_DNA"/>
</dbReference>
<keyword evidence="2" id="KW-0812">Transmembrane</keyword>
<protein>
    <submittedName>
        <fullName evidence="3">Uncharacterized protein</fullName>
    </submittedName>
</protein>
<keyword evidence="4" id="KW-1185">Reference proteome</keyword>
<dbReference type="HOGENOM" id="CLU_1994608_0_0_1"/>
<proteinExistence type="predicted"/>
<evidence type="ECO:0000256" key="2">
    <source>
        <dbReference type="SAM" id="Phobius"/>
    </source>
</evidence>
<keyword evidence="2" id="KW-0472">Membrane</keyword>
<keyword evidence="2" id="KW-1133">Transmembrane helix</keyword>
<dbReference type="InParanoid" id="G0PLX6"/>
<evidence type="ECO:0000313" key="4">
    <source>
        <dbReference type="Proteomes" id="UP000008068"/>
    </source>
</evidence>
<dbReference type="eggNOG" id="ENOG502S13E">
    <property type="taxonomic scope" value="Eukaryota"/>
</dbReference>
<reference evidence="4" key="1">
    <citation type="submission" date="2011-07" db="EMBL/GenBank/DDBJ databases">
        <authorList>
            <consortium name="Caenorhabditis brenneri Sequencing and Analysis Consortium"/>
            <person name="Wilson R.K."/>
        </authorList>
    </citation>
    <scope>NUCLEOTIDE SEQUENCE [LARGE SCALE GENOMIC DNA]</scope>
    <source>
        <strain evidence="4">PB2801</strain>
    </source>
</reference>
<feature type="transmembrane region" description="Helical" evidence="2">
    <location>
        <begin position="12"/>
        <end position="30"/>
    </location>
</feature>
<evidence type="ECO:0000256" key="1">
    <source>
        <dbReference type="SAM" id="MobiDB-lite"/>
    </source>
</evidence>
<dbReference type="Proteomes" id="UP000008068">
    <property type="component" value="Unassembled WGS sequence"/>
</dbReference>